<keyword evidence="2" id="KW-1185">Reference proteome</keyword>
<protein>
    <recommendedName>
        <fullName evidence="3">Peroxin 11c</fullName>
    </recommendedName>
</protein>
<proteinExistence type="predicted"/>
<reference evidence="1 2" key="1">
    <citation type="journal article" date="2024" name="IMA Fungus">
        <title>IMA Genome - F19 : A genome assembly and annotation guide to empower mycologists, including annotated draft genome sequences of Ceratocystis pirilliformis, Diaporthe australafricana, Fusarium ophioides, Paecilomyces lecythidis, and Sporothrix stenoceras.</title>
        <authorList>
            <person name="Aylward J."/>
            <person name="Wilson A.M."/>
            <person name="Visagie C.M."/>
            <person name="Spraker J."/>
            <person name="Barnes I."/>
            <person name="Buitendag C."/>
            <person name="Ceriani C."/>
            <person name="Del Mar Angel L."/>
            <person name="du Plessis D."/>
            <person name="Fuchs T."/>
            <person name="Gasser K."/>
            <person name="Kramer D."/>
            <person name="Li W."/>
            <person name="Munsamy K."/>
            <person name="Piso A."/>
            <person name="Price J.L."/>
            <person name="Sonnekus B."/>
            <person name="Thomas C."/>
            <person name="van der Nest A."/>
            <person name="van Dijk A."/>
            <person name="van Heerden A."/>
            <person name="van Vuuren N."/>
            <person name="Yilmaz N."/>
            <person name="Duong T.A."/>
            <person name="van der Merwe N.A."/>
            <person name="Wingfield M.J."/>
            <person name="Wingfield B.D."/>
        </authorList>
    </citation>
    <scope>NUCLEOTIDE SEQUENCE [LARGE SCALE GENOMIC DNA]</scope>
    <source>
        <strain evidence="1 2">CMW 5346</strain>
    </source>
</reference>
<dbReference type="PANTHER" id="PTHR12652">
    <property type="entry name" value="PEROXISOMAL BIOGENESIS FACTOR 11"/>
    <property type="match status" value="1"/>
</dbReference>
<gene>
    <name evidence="1" type="ORF">Sste5346_004322</name>
</gene>
<dbReference type="Proteomes" id="UP001583186">
    <property type="component" value="Unassembled WGS sequence"/>
</dbReference>
<accession>A0ABR3ZAF5</accession>
<evidence type="ECO:0000313" key="1">
    <source>
        <dbReference type="EMBL" id="KAL1897117.1"/>
    </source>
</evidence>
<sequence>MSDSPAVRAKACAAAAIDPANLDAFLVHLNKVMQTPAGIDAVLAAVCYGARLGSVVLNTAGGRALFHEPVRQLAAVLLALPTRASSSALVLLTSNSKATGVTTAGAAKAAAGASALVLAQRLRALGTLMTEARMMLRLWGLLSMYVWARQLLGQLLARRRVAAAAKKEKEAKAAAVSAAVAPTDEKDGEVKAEQAEKAAAEKAEAAKVVPPTSTAETFIGWTQLLSCIAYQVTENAAYLSSKGVLGGTPAQQGKLYRWSSRSFSVFVAAELGRLAVQYAHQTTDTPAKKAQAVELHKNLVRYASFAPVMAHYGMEKGFLGDTALTILGFIPAAIQIHRTWNQTA</sequence>
<comment type="caution">
    <text evidence="1">The sequence shown here is derived from an EMBL/GenBank/DDBJ whole genome shotgun (WGS) entry which is preliminary data.</text>
</comment>
<evidence type="ECO:0000313" key="2">
    <source>
        <dbReference type="Proteomes" id="UP001583186"/>
    </source>
</evidence>
<organism evidence="1 2">
    <name type="scientific">Sporothrix stenoceras</name>
    <dbReference type="NCBI Taxonomy" id="5173"/>
    <lineage>
        <taxon>Eukaryota</taxon>
        <taxon>Fungi</taxon>
        <taxon>Dikarya</taxon>
        <taxon>Ascomycota</taxon>
        <taxon>Pezizomycotina</taxon>
        <taxon>Sordariomycetes</taxon>
        <taxon>Sordariomycetidae</taxon>
        <taxon>Ophiostomatales</taxon>
        <taxon>Ophiostomataceae</taxon>
        <taxon>Sporothrix</taxon>
    </lineage>
</organism>
<name>A0ABR3ZAF5_9PEZI</name>
<dbReference type="PANTHER" id="PTHR12652:SF25">
    <property type="entry name" value="MICROBODY (PEROXISOME) PROLIFERATION PROTEIN PEROXIN 11C (EUROFUNG)"/>
    <property type="match status" value="1"/>
</dbReference>
<dbReference type="EMBL" id="JAWCUI010000020">
    <property type="protein sequence ID" value="KAL1897117.1"/>
    <property type="molecule type" value="Genomic_DNA"/>
</dbReference>
<evidence type="ECO:0008006" key="3">
    <source>
        <dbReference type="Google" id="ProtNLM"/>
    </source>
</evidence>